<dbReference type="Pfam" id="PF00664">
    <property type="entry name" value="ABC_membrane"/>
    <property type="match status" value="2"/>
</dbReference>
<feature type="transmembrane region" description="Helical" evidence="10">
    <location>
        <begin position="22"/>
        <end position="44"/>
    </location>
</feature>
<keyword evidence="5" id="KW-0677">Repeat</keyword>
<dbReference type="SMART" id="SM00382">
    <property type="entry name" value="AAA"/>
    <property type="match status" value="2"/>
</dbReference>
<dbReference type="Proteomes" id="UP000822688">
    <property type="component" value="Chromosome 8"/>
</dbReference>
<dbReference type="InterPro" id="IPR017871">
    <property type="entry name" value="ABC_transporter-like_CS"/>
</dbReference>
<protein>
    <submittedName>
        <fullName evidence="13">Uncharacterized protein</fullName>
    </submittedName>
</protein>
<evidence type="ECO:0000256" key="6">
    <source>
        <dbReference type="ARBA" id="ARBA00022741"/>
    </source>
</evidence>
<dbReference type="PROSITE" id="PS50929">
    <property type="entry name" value="ABC_TM1F"/>
    <property type="match status" value="2"/>
</dbReference>
<dbReference type="CDD" id="cd03250">
    <property type="entry name" value="ABCC_MRP_domain1"/>
    <property type="match status" value="1"/>
</dbReference>
<proteinExistence type="inferred from homology"/>
<dbReference type="InterPro" id="IPR044726">
    <property type="entry name" value="ABCC_6TM_D2"/>
</dbReference>
<feature type="transmembrane region" description="Helical" evidence="10">
    <location>
        <begin position="731"/>
        <end position="752"/>
    </location>
</feature>
<evidence type="ECO:0000259" key="11">
    <source>
        <dbReference type="PROSITE" id="PS50893"/>
    </source>
</evidence>
<dbReference type="CDD" id="cd18579">
    <property type="entry name" value="ABC_6TM_ABCC_D1"/>
    <property type="match status" value="1"/>
</dbReference>
<evidence type="ECO:0000256" key="1">
    <source>
        <dbReference type="ARBA" id="ARBA00004141"/>
    </source>
</evidence>
<evidence type="ECO:0000256" key="7">
    <source>
        <dbReference type="ARBA" id="ARBA00022840"/>
    </source>
</evidence>
<dbReference type="FunFam" id="3.40.50.300:FF:000169">
    <property type="entry name" value="ABC transporter C family member 3"/>
    <property type="match status" value="1"/>
</dbReference>
<name>A0A8T0H3Y8_CERPU</name>
<comment type="subcellular location">
    <subcellularLocation>
        <location evidence="1">Membrane</location>
        <topology evidence="1">Multi-pass membrane protein</topology>
    </subcellularLocation>
</comment>
<feature type="transmembrane region" description="Helical" evidence="10">
    <location>
        <begin position="772"/>
        <end position="792"/>
    </location>
</feature>
<dbReference type="FunFam" id="1.20.1560.10:FF:000002">
    <property type="entry name" value="ABC transporter C family member 5"/>
    <property type="match status" value="1"/>
</dbReference>
<dbReference type="SUPFAM" id="SSF52540">
    <property type="entry name" value="P-loop containing nucleoside triphosphate hydrolases"/>
    <property type="match status" value="2"/>
</dbReference>
<dbReference type="InterPro" id="IPR036640">
    <property type="entry name" value="ABC1_TM_sf"/>
</dbReference>
<dbReference type="PANTHER" id="PTHR24223:SF189">
    <property type="entry name" value="ABC TRANSPORTER C FAMILY MEMBER 5"/>
    <property type="match status" value="1"/>
</dbReference>
<comment type="caution">
    <text evidence="13">The sequence shown here is derived from an EMBL/GenBank/DDBJ whole genome shotgun (WGS) entry which is preliminary data.</text>
</comment>
<dbReference type="InterPro" id="IPR027417">
    <property type="entry name" value="P-loop_NTPase"/>
</dbReference>
<dbReference type="GO" id="GO:0005524">
    <property type="term" value="F:ATP binding"/>
    <property type="evidence" value="ECO:0007669"/>
    <property type="project" value="UniProtKB-KW"/>
</dbReference>
<dbReference type="CDD" id="cd03244">
    <property type="entry name" value="ABCC_MRP_domain2"/>
    <property type="match status" value="1"/>
</dbReference>
<feature type="domain" description="ABC transmembrane type-1" evidence="12">
    <location>
        <begin position="733"/>
        <end position="997"/>
    </location>
</feature>
<dbReference type="GO" id="GO:0016020">
    <property type="term" value="C:membrane"/>
    <property type="evidence" value="ECO:0007669"/>
    <property type="project" value="UniProtKB-SubCell"/>
</dbReference>
<keyword evidence="6" id="KW-0547">Nucleotide-binding</keyword>
<dbReference type="InterPro" id="IPR011527">
    <property type="entry name" value="ABC1_TM_dom"/>
</dbReference>
<dbReference type="GO" id="GO:0016887">
    <property type="term" value="F:ATP hydrolysis activity"/>
    <property type="evidence" value="ECO:0007669"/>
    <property type="project" value="InterPro"/>
</dbReference>
<dbReference type="InterPro" id="IPR003593">
    <property type="entry name" value="AAA+_ATPase"/>
</dbReference>
<organism evidence="13 14">
    <name type="scientific">Ceratodon purpureus</name>
    <name type="common">Fire moss</name>
    <name type="synonym">Dicranum purpureum</name>
    <dbReference type="NCBI Taxonomy" id="3225"/>
    <lineage>
        <taxon>Eukaryota</taxon>
        <taxon>Viridiplantae</taxon>
        <taxon>Streptophyta</taxon>
        <taxon>Embryophyta</taxon>
        <taxon>Bryophyta</taxon>
        <taxon>Bryophytina</taxon>
        <taxon>Bryopsida</taxon>
        <taxon>Dicranidae</taxon>
        <taxon>Pseudoditrichales</taxon>
        <taxon>Ditrichaceae</taxon>
        <taxon>Ceratodon</taxon>
    </lineage>
</organism>
<dbReference type="SUPFAM" id="SSF90123">
    <property type="entry name" value="ABC transporter transmembrane region"/>
    <property type="match status" value="2"/>
</dbReference>
<accession>A0A8T0H3Y8</accession>
<evidence type="ECO:0000256" key="5">
    <source>
        <dbReference type="ARBA" id="ARBA00022737"/>
    </source>
</evidence>
<keyword evidence="4 10" id="KW-0812">Transmembrane</keyword>
<feature type="domain" description="ABC transporter" evidence="11">
    <location>
        <begin position="1052"/>
        <end position="1284"/>
    </location>
</feature>
<evidence type="ECO:0000256" key="2">
    <source>
        <dbReference type="ARBA" id="ARBA00009726"/>
    </source>
</evidence>
<dbReference type="PROSITE" id="PS50893">
    <property type="entry name" value="ABC_TRANSPORTER_2"/>
    <property type="match status" value="2"/>
</dbReference>
<evidence type="ECO:0000256" key="4">
    <source>
        <dbReference type="ARBA" id="ARBA00022692"/>
    </source>
</evidence>
<feature type="transmembrane region" description="Helical" evidence="10">
    <location>
        <begin position="955"/>
        <end position="977"/>
    </location>
</feature>
<evidence type="ECO:0000313" key="13">
    <source>
        <dbReference type="EMBL" id="KAG0564808.1"/>
    </source>
</evidence>
<dbReference type="InterPro" id="IPR003439">
    <property type="entry name" value="ABC_transporter-like_ATP-bd"/>
</dbReference>
<dbReference type="PROSITE" id="PS00211">
    <property type="entry name" value="ABC_TRANSPORTER_1"/>
    <property type="match status" value="1"/>
</dbReference>
<dbReference type="EMBL" id="CM026429">
    <property type="protein sequence ID" value="KAG0564808.1"/>
    <property type="molecule type" value="Genomic_DNA"/>
</dbReference>
<dbReference type="FunFam" id="1.20.1560.10:FF:000003">
    <property type="entry name" value="ABC transporter C family member 10"/>
    <property type="match status" value="1"/>
</dbReference>
<keyword evidence="14" id="KW-1185">Reference proteome</keyword>
<gene>
    <name evidence="13" type="ORF">KC19_8G141500</name>
</gene>
<feature type="transmembrane region" description="Helical" evidence="10">
    <location>
        <begin position="214"/>
        <end position="235"/>
    </location>
</feature>
<keyword evidence="8 10" id="KW-1133">Transmembrane helix</keyword>
<evidence type="ECO:0000256" key="3">
    <source>
        <dbReference type="ARBA" id="ARBA00022448"/>
    </source>
</evidence>
<dbReference type="Pfam" id="PF00005">
    <property type="entry name" value="ABC_tran"/>
    <property type="match status" value="2"/>
</dbReference>
<evidence type="ECO:0000256" key="8">
    <source>
        <dbReference type="ARBA" id="ARBA00022989"/>
    </source>
</evidence>
<dbReference type="InterPro" id="IPR050173">
    <property type="entry name" value="ABC_transporter_C-like"/>
</dbReference>
<evidence type="ECO:0000313" key="14">
    <source>
        <dbReference type="Proteomes" id="UP000822688"/>
    </source>
</evidence>
<dbReference type="InterPro" id="IPR044746">
    <property type="entry name" value="ABCC_6TM_D1"/>
</dbReference>
<reference evidence="13" key="1">
    <citation type="submission" date="2020-06" db="EMBL/GenBank/DDBJ databases">
        <title>WGS assembly of Ceratodon purpureus strain R40.</title>
        <authorList>
            <person name="Carey S.B."/>
            <person name="Jenkins J."/>
            <person name="Shu S."/>
            <person name="Lovell J.T."/>
            <person name="Sreedasyam A."/>
            <person name="Maumus F."/>
            <person name="Tiley G.P."/>
            <person name="Fernandez-Pozo N."/>
            <person name="Barry K."/>
            <person name="Chen C."/>
            <person name="Wang M."/>
            <person name="Lipzen A."/>
            <person name="Daum C."/>
            <person name="Saski C.A."/>
            <person name="Payton A.C."/>
            <person name="Mcbreen J.C."/>
            <person name="Conrad R.E."/>
            <person name="Kollar L.M."/>
            <person name="Olsson S."/>
            <person name="Huttunen S."/>
            <person name="Landis J.B."/>
            <person name="Wickett N.J."/>
            <person name="Johnson M.G."/>
            <person name="Rensing S.A."/>
            <person name="Grimwood J."/>
            <person name="Schmutz J."/>
            <person name="Mcdaniel S.F."/>
        </authorList>
    </citation>
    <scope>NUCLEOTIDE SEQUENCE</scope>
    <source>
        <strain evidence="13">R40</strain>
    </source>
</reference>
<feature type="domain" description="ABC transporter" evidence="11">
    <location>
        <begin position="424"/>
        <end position="645"/>
    </location>
</feature>
<dbReference type="Gene3D" id="1.20.1560.10">
    <property type="entry name" value="ABC transporter type 1, transmembrane domain"/>
    <property type="match status" value="2"/>
</dbReference>
<dbReference type="GO" id="GO:0140359">
    <property type="term" value="F:ABC-type transporter activity"/>
    <property type="evidence" value="ECO:0007669"/>
    <property type="project" value="InterPro"/>
</dbReference>
<keyword evidence="3" id="KW-0813">Transport</keyword>
<dbReference type="Gene3D" id="3.40.50.300">
    <property type="entry name" value="P-loop containing nucleotide triphosphate hydrolases"/>
    <property type="match status" value="2"/>
</dbReference>
<evidence type="ECO:0000256" key="9">
    <source>
        <dbReference type="ARBA" id="ARBA00023136"/>
    </source>
</evidence>
<evidence type="ECO:0000259" key="12">
    <source>
        <dbReference type="PROSITE" id="PS50929"/>
    </source>
</evidence>
<dbReference type="CDD" id="cd18580">
    <property type="entry name" value="ABC_6TM_ABCC_D2"/>
    <property type="match status" value="1"/>
</dbReference>
<evidence type="ECO:0000256" key="10">
    <source>
        <dbReference type="SAM" id="Phobius"/>
    </source>
</evidence>
<sequence length="1295" mass="145347">MKGDPKGEKQPLLLDSESEIPVTPYATAGVFSVATISWLNPLLAEGYRKHLELKDLPLVAPEHRAVKAYGDFKESWNWLKARNPHRARTLIHALTRSLWKEGVKNAVFAMVNVLATYVGPYLINDFVDYLAGCRRYANQGYNLVLVFFLAKVIENLSNRQWYMGSMLLGLKIKASLVAFIFEKGLRLSSQSRRDHTSAEIINYMAVDVQRVADFTWSINHFWILPLQIALALFVLHRVVGIAWTAAMVAACLLLLINTPLTRLQEKYQGKVMEAKDERMKVTSEALRNMRILKLQAWDEKYLAKIEGIRVKELSWLWKKALATASTVYLFWTAPVLVSTATFATCVIMKIPLSAGQILTALATFRILQDPLDTFPEFISNLTQTKVSLDRLWKFLQQEELATDAVERVPRVISGSPRAGFAISIKAGNFNWNPDAIPHTLTNVNLQVKAGSRVAVCGMVGSGKTSLISCILGEIPVVSGVVKVAGSIAYVAQSAWIQSGTIEQNILFGSGMDRLKYEAVLVACALQKDLELFAFGDQTEIGERGINLSGGQKQRIQLARALYQDADIYLLDDPFSAVDAHTGTYLFNEYIMRALRGKTLIYVTHQMEFLPQADMILVIHNGEIVQSGKYDELIQSGKRFSTMIHAHQEAISSITVTSKNNTVTDPANNQHDLIVKEKEILQEDNSLLSPKIRQIDANDQKAQLVQDEERERGKVAFHVYWSYLTCVYRGMLVVLACIAQCCFLTCQILSNYWMAWASSPKEGRKVPSRLNLMTVYTALAFGSTFFIIIRSLLVEYVGLRTAQQYFLSMMRCLFRAPMSFFDSTPTGRILNRASSDQSELDWEVYHKFNGFMVTTVSLIGTMVVMSQVGFEILLLFVPVFAACISMQRYYMGSARELQRVKSIVHAPIIHHYGESIAGAVTIRGFRQEKRFMATNVELYDRYMRPSFYSLAAIQWLVFRMELLTTLVFSSCMLLVIWFPSKGLDSGLAGLAVTYGLSLNSQQSWWVWCLCDVENKIIKVERIQQYTRVPPEPPLVIRGFRPPRTWPTEGMIILQNLQVRYSEKLPMVLHGVTCTFWGGKKVGVVGRTGSGKSTLIQALFRMVDPVAGRIVIDGLDISTIGLHDLRSRLSIIPQDPTLFEGSVRANLDPLNEHSDAEVWEALDKCKLGDIVRGKEGKLSSLVEENGENWSVGQRQLVCLGRALLKRTRILVLDEATASVDTATDNVIQQTLRAEFSNCTVVTIAHRIPTVIDSDRVLVLSDGRVSEYDEPKRLLEDKSSFFASLVAEYATRSSAGSV</sequence>
<keyword evidence="9 10" id="KW-0472">Membrane</keyword>
<dbReference type="PANTHER" id="PTHR24223">
    <property type="entry name" value="ATP-BINDING CASSETTE SUB-FAMILY C"/>
    <property type="match status" value="1"/>
</dbReference>
<feature type="transmembrane region" description="Helical" evidence="10">
    <location>
        <begin position="241"/>
        <end position="260"/>
    </location>
</feature>
<keyword evidence="7" id="KW-0067">ATP-binding</keyword>
<comment type="similarity">
    <text evidence="2">Belongs to the ABC transporter superfamily. ABCC family. Conjugate transporter (TC 3.A.1.208) subfamily.</text>
</comment>
<dbReference type="FunFam" id="3.40.50.300:FF:000508">
    <property type="entry name" value="ABC transporter C family member 5"/>
    <property type="match status" value="1"/>
</dbReference>
<feature type="domain" description="ABC transmembrane type-1" evidence="12">
    <location>
        <begin position="106"/>
        <end position="383"/>
    </location>
</feature>